<evidence type="ECO:0000256" key="3">
    <source>
        <dbReference type="ARBA" id="ARBA00022475"/>
    </source>
</evidence>
<dbReference type="InterPro" id="IPR035906">
    <property type="entry name" value="MetI-like_sf"/>
</dbReference>
<dbReference type="Gene3D" id="1.10.3720.10">
    <property type="entry name" value="MetI-like"/>
    <property type="match status" value="1"/>
</dbReference>
<feature type="transmembrane region" description="Helical" evidence="7">
    <location>
        <begin position="51"/>
        <end position="76"/>
    </location>
</feature>
<name>A0ABU9UCC0_9SPIR</name>
<feature type="transmembrane region" description="Helical" evidence="7">
    <location>
        <begin position="83"/>
        <end position="103"/>
    </location>
</feature>
<keyword evidence="2 7" id="KW-0813">Transport</keyword>
<reference evidence="9 10" key="1">
    <citation type="submission" date="2024-03" db="EMBL/GenBank/DDBJ databases">
        <title>Ignisphaera cupida sp. nov., a hyperthermophilic hydrolytic archaeon from a hot spring of Kamchatka, and proposal of Ignisphaeraceae fam. nov.</title>
        <authorList>
            <person name="Podosokorskaya O.A."/>
            <person name="Elcheninov A.G."/>
            <person name="Maltseva A.I."/>
            <person name="Zayulina K.S."/>
            <person name="Novikov A."/>
            <person name="Merkel A.Y."/>
        </authorList>
    </citation>
    <scope>NUCLEOTIDE SEQUENCE [LARGE SCALE GENOMIC DNA]</scope>
    <source>
        <strain evidence="9 10">38H-sp</strain>
    </source>
</reference>
<dbReference type="RefSeq" id="WP_420069761.1">
    <property type="nucleotide sequence ID" value="NZ_JBCHKQ010000003.1"/>
</dbReference>
<dbReference type="Pfam" id="PF00528">
    <property type="entry name" value="BPD_transp_1"/>
    <property type="match status" value="1"/>
</dbReference>
<comment type="subcellular location">
    <subcellularLocation>
        <location evidence="1 7">Cell membrane</location>
        <topology evidence="1 7">Multi-pass membrane protein</topology>
    </subcellularLocation>
</comment>
<dbReference type="PANTHER" id="PTHR30151">
    <property type="entry name" value="ALKANE SULFONATE ABC TRANSPORTER-RELATED, MEMBRANE SUBUNIT"/>
    <property type="match status" value="1"/>
</dbReference>
<feature type="transmembrane region" description="Helical" evidence="7">
    <location>
        <begin position="139"/>
        <end position="159"/>
    </location>
</feature>
<sequence length="225" mass="24860">MIIRELISQFPLILPHLYATILTGIGGFIISIFIGFLMALFLDFSSAAKLLLYPILVVSQTIPIIFMYPLFLIWFGYGIASKLFVVILVCFFPVSVSLTDGLASTDSELLLLFRSFNASRIKTFFYLRLPSAIPSLFSGLKIAATYSIMGAVIGEWLGASRGLGVYMLRAYKTFSTPRVFAAIIIVVAASLIVVYLVKKAEQLLLPWIQKAEGFSAKTMGKSLEM</sequence>
<organism evidence="9 10">
    <name type="scientific">Rarispira pelagica</name>
    <dbReference type="NCBI Taxonomy" id="3141764"/>
    <lineage>
        <taxon>Bacteria</taxon>
        <taxon>Pseudomonadati</taxon>
        <taxon>Spirochaetota</taxon>
        <taxon>Spirochaetia</taxon>
        <taxon>Winmispirales</taxon>
        <taxon>Winmispiraceae</taxon>
        <taxon>Rarispira</taxon>
    </lineage>
</organism>
<feature type="domain" description="ABC transmembrane type-1" evidence="8">
    <location>
        <begin position="17"/>
        <end position="197"/>
    </location>
</feature>
<dbReference type="SUPFAM" id="SSF161098">
    <property type="entry name" value="MetI-like"/>
    <property type="match status" value="1"/>
</dbReference>
<evidence type="ECO:0000256" key="5">
    <source>
        <dbReference type="ARBA" id="ARBA00022989"/>
    </source>
</evidence>
<keyword evidence="5 7" id="KW-1133">Transmembrane helix</keyword>
<keyword evidence="6 7" id="KW-0472">Membrane</keyword>
<gene>
    <name evidence="9" type="ORF">WKV44_07105</name>
</gene>
<evidence type="ECO:0000313" key="10">
    <source>
        <dbReference type="Proteomes" id="UP001466331"/>
    </source>
</evidence>
<keyword evidence="10" id="KW-1185">Reference proteome</keyword>
<comment type="caution">
    <text evidence="9">The sequence shown here is derived from an EMBL/GenBank/DDBJ whole genome shotgun (WGS) entry which is preliminary data.</text>
</comment>
<evidence type="ECO:0000256" key="4">
    <source>
        <dbReference type="ARBA" id="ARBA00022692"/>
    </source>
</evidence>
<evidence type="ECO:0000256" key="7">
    <source>
        <dbReference type="RuleBase" id="RU363032"/>
    </source>
</evidence>
<protein>
    <submittedName>
        <fullName evidence="9">ABC transporter permease</fullName>
    </submittedName>
</protein>
<dbReference type="PANTHER" id="PTHR30151:SF20">
    <property type="entry name" value="ABC TRANSPORTER PERMEASE PROTEIN HI_0355-RELATED"/>
    <property type="match status" value="1"/>
</dbReference>
<keyword evidence="3" id="KW-1003">Cell membrane</keyword>
<dbReference type="Proteomes" id="UP001466331">
    <property type="component" value="Unassembled WGS sequence"/>
</dbReference>
<proteinExistence type="inferred from homology"/>
<keyword evidence="4 7" id="KW-0812">Transmembrane</keyword>
<comment type="similarity">
    <text evidence="7">Belongs to the binding-protein-dependent transport system permease family.</text>
</comment>
<evidence type="ECO:0000256" key="1">
    <source>
        <dbReference type="ARBA" id="ARBA00004651"/>
    </source>
</evidence>
<dbReference type="InterPro" id="IPR000515">
    <property type="entry name" value="MetI-like"/>
</dbReference>
<evidence type="ECO:0000256" key="2">
    <source>
        <dbReference type="ARBA" id="ARBA00022448"/>
    </source>
</evidence>
<feature type="transmembrane region" description="Helical" evidence="7">
    <location>
        <begin position="12"/>
        <end position="39"/>
    </location>
</feature>
<dbReference type="CDD" id="cd06261">
    <property type="entry name" value="TM_PBP2"/>
    <property type="match status" value="1"/>
</dbReference>
<accession>A0ABU9UCC0</accession>
<evidence type="ECO:0000256" key="6">
    <source>
        <dbReference type="ARBA" id="ARBA00023136"/>
    </source>
</evidence>
<dbReference type="PROSITE" id="PS50928">
    <property type="entry name" value="ABC_TM1"/>
    <property type="match status" value="1"/>
</dbReference>
<feature type="transmembrane region" description="Helical" evidence="7">
    <location>
        <begin position="179"/>
        <end position="197"/>
    </location>
</feature>
<dbReference type="EMBL" id="JBCHKQ010000003">
    <property type="protein sequence ID" value="MEM5948308.1"/>
    <property type="molecule type" value="Genomic_DNA"/>
</dbReference>
<evidence type="ECO:0000313" key="9">
    <source>
        <dbReference type="EMBL" id="MEM5948308.1"/>
    </source>
</evidence>
<evidence type="ECO:0000259" key="8">
    <source>
        <dbReference type="PROSITE" id="PS50928"/>
    </source>
</evidence>